<evidence type="ECO:0000256" key="5">
    <source>
        <dbReference type="ARBA" id="ARBA00023004"/>
    </source>
</evidence>
<keyword evidence="2 8" id="KW-0831">Ubiquinone biosynthesis</keyword>
<keyword evidence="8" id="KW-0999">Mitochondrion inner membrane</keyword>
<proteinExistence type="inferred from homology"/>
<dbReference type="Pfam" id="PF03232">
    <property type="entry name" value="COQ7"/>
    <property type="match status" value="1"/>
</dbReference>
<dbReference type="PANTHER" id="PTHR11237">
    <property type="entry name" value="COENZYME Q10 BIOSYNTHESIS PROTEIN 7"/>
    <property type="match status" value="1"/>
</dbReference>
<comment type="similarity">
    <text evidence="8">Belongs to the COQ7 family.</text>
</comment>
<keyword evidence="11" id="KW-1185">Reference proteome</keyword>
<organism evidence="10 11">
    <name type="scientific">Cyanidiococcus yangmingshanensis</name>
    <dbReference type="NCBI Taxonomy" id="2690220"/>
    <lineage>
        <taxon>Eukaryota</taxon>
        <taxon>Rhodophyta</taxon>
        <taxon>Bangiophyceae</taxon>
        <taxon>Cyanidiales</taxon>
        <taxon>Cyanidiaceae</taxon>
        <taxon>Cyanidiococcus</taxon>
    </lineage>
</organism>
<feature type="binding site" evidence="8">
    <location>
        <position position="91"/>
    </location>
    <ligand>
        <name>Fe cation</name>
        <dbReference type="ChEBI" id="CHEBI:24875"/>
        <label>2</label>
    </ligand>
</feature>
<feature type="binding site" evidence="8">
    <location>
        <position position="39"/>
    </location>
    <ligand>
        <name>Fe cation</name>
        <dbReference type="ChEBI" id="CHEBI:24875"/>
        <label>2</label>
    </ligand>
</feature>
<keyword evidence="7 8" id="KW-0472">Membrane</keyword>
<comment type="catalytic activity">
    <reaction evidence="8">
        <text>a 5-methoxy-2-methyl-3-(all-trans-polyprenyl)benzene-1,4-diol + AH2 + O2 = a 3-demethylubiquinol + A + H2O</text>
        <dbReference type="Rhea" id="RHEA:50908"/>
        <dbReference type="Rhea" id="RHEA-COMP:10859"/>
        <dbReference type="Rhea" id="RHEA-COMP:10914"/>
        <dbReference type="ChEBI" id="CHEBI:13193"/>
        <dbReference type="ChEBI" id="CHEBI:15377"/>
        <dbReference type="ChEBI" id="CHEBI:15379"/>
        <dbReference type="ChEBI" id="CHEBI:17499"/>
        <dbReference type="ChEBI" id="CHEBI:84167"/>
        <dbReference type="ChEBI" id="CHEBI:84422"/>
        <dbReference type="EC" id="1.14.99.60"/>
    </reaction>
</comment>
<dbReference type="GO" id="GO:0031314">
    <property type="term" value="C:extrinsic component of mitochondrial inner membrane"/>
    <property type="evidence" value="ECO:0007669"/>
    <property type="project" value="UniProtKB-UniRule"/>
</dbReference>
<feature type="region of interest" description="Disordered" evidence="9">
    <location>
        <begin position="112"/>
        <end position="131"/>
    </location>
</feature>
<dbReference type="CDD" id="cd01042">
    <property type="entry name" value="DMQH"/>
    <property type="match status" value="1"/>
</dbReference>
<feature type="binding site" evidence="8">
    <location>
        <position position="39"/>
    </location>
    <ligand>
        <name>Fe cation</name>
        <dbReference type="ChEBI" id="CHEBI:24875"/>
        <label>1</label>
    </ligand>
</feature>
<dbReference type="SUPFAM" id="SSF47240">
    <property type="entry name" value="Ferritin-like"/>
    <property type="match status" value="1"/>
</dbReference>
<evidence type="ECO:0000256" key="6">
    <source>
        <dbReference type="ARBA" id="ARBA00023033"/>
    </source>
</evidence>
<evidence type="ECO:0000256" key="7">
    <source>
        <dbReference type="ARBA" id="ARBA00023136"/>
    </source>
</evidence>
<comment type="subcellular location">
    <subcellularLocation>
        <location evidence="8">Mitochondrion inner membrane</location>
        <topology evidence="8">Peripheral membrane protein</topology>
        <orientation evidence="8">Matrix side</orientation>
    </subcellularLocation>
</comment>
<evidence type="ECO:0000256" key="2">
    <source>
        <dbReference type="ARBA" id="ARBA00022688"/>
    </source>
</evidence>
<feature type="binding site" evidence="8">
    <location>
        <position position="9"/>
    </location>
    <ligand>
        <name>Fe cation</name>
        <dbReference type="ChEBI" id="CHEBI:24875"/>
        <label>1</label>
    </ligand>
</feature>
<dbReference type="UniPathway" id="UPA00232"/>
<accession>A0A7J7IFL5</accession>
<dbReference type="GO" id="GO:0006744">
    <property type="term" value="P:ubiquinone biosynthetic process"/>
    <property type="evidence" value="ECO:0007669"/>
    <property type="project" value="UniProtKB-UniRule"/>
</dbReference>
<dbReference type="Proteomes" id="UP000530660">
    <property type="component" value="Unassembled WGS sequence"/>
</dbReference>
<evidence type="ECO:0000256" key="4">
    <source>
        <dbReference type="ARBA" id="ARBA00023002"/>
    </source>
</evidence>
<protein>
    <recommendedName>
        <fullName evidence="8">5-demethoxyubiquinone hydroxylase, mitochondrial</fullName>
        <shortName evidence="8">DMQ hydroxylase</shortName>
        <ecNumber evidence="8">1.14.99.60</ecNumber>
    </recommendedName>
    <alternativeName>
        <fullName evidence="8">Ubiquinone biosynthesis monooxygenase COQ7</fullName>
    </alternativeName>
</protein>
<keyword evidence="4 8" id="KW-0560">Oxidoreductase</keyword>
<keyword evidence="3 8" id="KW-0479">Metal-binding</keyword>
<comment type="cofactor">
    <cofactor evidence="8">
        <name>Fe cation</name>
        <dbReference type="ChEBI" id="CHEBI:24875"/>
    </cofactor>
    <text evidence="8">Binds 2 iron ions per subunit.</text>
</comment>
<comment type="pathway">
    <text evidence="1 8">Cofactor biosynthesis; ubiquinone biosynthesis.</text>
</comment>
<evidence type="ECO:0000256" key="9">
    <source>
        <dbReference type="SAM" id="MobiDB-lite"/>
    </source>
</evidence>
<evidence type="ECO:0000313" key="10">
    <source>
        <dbReference type="EMBL" id="KAF6001459.1"/>
    </source>
</evidence>
<evidence type="ECO:0000256" key="3">
    <source>
        <dbReference type="ARBA" id="ARBA00022723"/>
    </source>
</evidence>
<reference evidence="10 11" key="1">
    <citation type="journal article" date="2020" name="J. Phycol.">
        <title>Comparative genome analysis reveals Cyanidiococcus gen. nov., a new extremophilic red algal genus sister to Cyanidioschyzon (Cyanidioschyzonaceae, Rhodophyta).</title>
        <authorList>
            <person name="Liu S.-L."/>
            <person name="Chiang Y.-R."/>
            <person name="Yoon H.S."/>
            <person name="Fu H.-Y."/>
        </authorList>
    </citation>
    <scope>NUCLEOTIDE SEQUENCE [LARGE SCALE GENOMIC DNA]</scope>
    <source>
        <strain evidence="10 11">THAL066</strain>
    </source>
</reference>
<dbReference type="GO" id="GO:0016709">
    <property type="term" value="F:oxidoreductase activity, acting on paired donors, with incorporation or reduction of molecular oxygen, NAD(P)H as one donor, and incorporation of one atom of oxygen"/>
    <property type="evidence" value="ECO:0007669"/>
    <property type="project" value="UniProtKB-UniRule"/>
</dbReference>
<feature type="binding site" evidence="8">
    <location>
        <position position="143"/>
    </location>
    <ligand>
        <name>Fe cation</name>
        <dbReference type="ChEBI" id="CHEBI:24875"/>
        <label>1</label>
    </ligand>
</feature>
<dbReference type="GO" id="GO:0046872">
    <property type="term" value="F:metal ion binding"/>
    <property type="evidence" value="ECO:0007669"/>
    <property type="project" value="UniProtKB-KW"/>
</dbReference>
<feature type="binding site" evidence="8">
    <location>
        <position position="146"/>
    </location>
    <ligand>
        <name>Fe cation</name>
        <dbReference type="ChEBI" id="CHEBI:24875"/>
        <label>2</label>
    </ligand>
</feature>
<keyword evidence="6 8" id="KW-0503">Monooxygenase</keyword>
<keyword evidence="5 8" id="KW-0408">Iron</keyword>
<dbReference type="GO" id="GO:0008682">
    <property type="term" value="F:3-demethoxyubiquinol 3-hydroxylase activity"/>
    <property type="evidence" value="ECO:0007669"/>
    <property type="project" value="UniProtKB-EC"/>
</dbReference>
<evidence type="ECO:0000256" key="1">
    <source>
        <dbReference type="ARBA" id="ARBA00004749"/>
    </source>
</evidence>
<dbReference type="HAMAP" id="MF_01658">
    <property type="entry name" value="COQ7"/>
    <property type="match status" value="1"/>
</dbReference>
<dbReference type="InterPro" id="IPR009078">
    <property type="entry name" value="Ferritin-like_SF"/>
</dbReference>
<dbReference type="PANTHER" id="PTHR11237:SF4">
    <property type="entry name" value="5-DEMETHOXYUBIQUINONE HYDROXYLASE, MITOCHONDRIAL"/>
    <property type="match status" value="1"/>
</dbReference>
<feature type="binding site" evidence="8">
    <location>
        <position position="143"/>
    </location>
    <ligand>
        <name>Fe cation</name>
        <dbReference type="ChEBI" id="CHEBI:24875"/>
        <label>2</label>
    </ligand>
</feature>
<dbReference type="InterPro" id="IPR011566">
    <property type="entry name" value="Ubq_synth_Coq7"/>
</dbReference>
<comment type="subunit">
    <text evidence="8">Component of a multi-subunit COQ enzyme complex.</text>
</comment>
<comment type="caution">
    <text evidence="10">The sequence shown here is derived from an EMBL/GenBank/DDBJ whole genome shotgun (WGS) entry which is preliminary data.</text>
</comment>
<sequence>MIRVDHAGEIGARRIYAGQLRVLEGTPAATVIQHMAEQEEQHAAVFERLVVQYRVRPTALLPLWNLAGYMLGAGTALLGREAAMACTVAVEEVIAQHYDDQLRELIAMEKREPTPEGHPAAGAPSQSPESHLRQYIRQFRDDELEHKDTGLAHGAELAPAYRLLSLVIQTGCRAAIFLSERI</sequence>
<dbReference type="EC" id="1.14.99.60" evidence="8"/>
<dbReference type="AlphaFoldDB" id="A0A7J7IFL5"/>
<evidence type="ECO:0000313" key="11">
    <source>
        <dbReference type="Proteomes" id="UP000530660"/>
    </source>
</evidence>
<comment type="function">
    <text evidence="8">Catalyzes the hydroxylation of 2-polyprenyl-3-methyl-6-methoxy-1,4-benzoquinol (DMQH2) during ubiquinone biosynthesis. Has also a structural role in the COQ enzyme complex, stabilizing other COQ polypeptides.</text>
</comment>
<keyword evidence="10" id="KW-0830">Ubiquinone</keyword>
<keyword evidence="8" id="KW-0496">Mitochondrion</keyword>
<evidence type="ECO:0000256" key="8">
    <source>
        <dbReference type="HAMAP-Rule" id="MF_03194"/>
    </source>
</evidence>
<name>A0A7J7IFL5_9RHOD</name>
<gene>
    <name evidence="10" type="primary">COQ7</name>
    <name evidence="10" type="ORF">F1559_001412</name>
</gene>
<dbReference type="OrthoDB" id="275371at2759"/>
<dbReference type="EMBL" id="VWRR01000014">
    <property type="protein sequence ID" value="KAF6001459.1"/>
    <property type="molecule type" value="Genomic_DNA"/>
</dbReference>
<feature type="binding site" evidence="8">
    <location>
        <position position="42"/>
    </location>
    <ligand>
        <name>Fe cation</name>
        <dbReference type="ChEBI" id="CHEBI:24875"/>
        <label>1</label>
    </ligand>
</feature>